<evidence type="ECO:0000313" key="17">
    <source>
        <dbReference type="EMBL" id="JAC68477.1"/>
    </source>
</evidence>
<sequence length="1636" mass="177150">MASVASRNPRSQRKSAVESNGAPLPGLGKRDSTGVPHPGQPVGMPPKKRAKNFARLQGDTEDEPLQEIDVTQFSPRALLGIQVEVFWPEDGGFYSGEVTEFDRKTWKHTVLYALDSSVEKLHLAITRVRMRESDAREMAPASPNDFVLMGKALRVEAGSMQKRKEDAAQVKIYREKAKELLQRVTAKRPTAMAGGGALAGRGPQADGSGAGGGSSGAGAAEAKGSGGRCDAAEPAADLGEADRVGHVKEDGEPGGGSFDGEETTPGAVDKTKEEGSGSACRERAAVGDSEEGELEQGAETPRTPSAAASAAALAALSASGSELSTAALTGAFRDHHAEGAGCREGPGADASMSAAGPPGLAVASPADGLKTQPPTAKSCGSRPTTPPIGMPASCGRTQDGRRYHRVDTVFIKPEALLEHRVMVFWVADKRWYCGKVTKFDPKTYMHTIHYTDGERENLLLSTQNVRVLISKNHSFPEASRDELRQQATVLRAAIKGGKVRLSNDAMKELSADLLRGLLEMVESKANLVPEVDAAAAVPRAPKAEPRTYSEKKGAVAGGSASGKAAAVARSPEQNEDEIEKRLLEGRRFADEDAAPHWREIDLSAAAPGPLIGRKVAVHWGIDNGFYEAMVAGQEGLHHVLLYEDDVRETSLLAMDRIRVLMYPREVFPLAPASHLRLVLSELERTVHGWKQTIESMGTRHVDENVTDGRSLTEVEARIQRLSVLLESMEAEEVEGSKAAADGGEAETCRGRNVVIGSAMVRFRYALEGSAAERRPVEGVGTAAGSAVQGEICWAKLRGFRWWPALVSTFDEALAGTCATQARQYSAKRERHIPVHFFGSYEYAILDASQVMSLEDGVRRGFHRRPARADLKRGIREAVSYLSDSMLPPDMDVQYGEDSDEEVEEGEDAGSDLETPKKGRTGKGSRGPLQADSLPFKVSQHLEVECLGEIEYINPSYHCKVAIWPVGYRATRITTSPAGRLPHTMEILRGEGLGGGEGPIFKITPEGEQPVQGRSMIEAWVNLFSGAEVSRRSFNSVKMLGLNYPPVVAAIQALPGAAKCANYCWRGGDRPEPPPLTQEEEDMRLAIKTSLQCLPPGIQKVHAERLHQQASCHACGMVEEFDDDYMLQCDSCRMTVHMNCYGVSEYHNGKLWLCDVCRLPGLKRPPPCMLCPVEGGAMKLTDSGRWCHLACARWISELCIDPSKPVAITNTDKISSARGKLTCVLCKQPYGACIQCNADPKCYTSFHVLCAANAGLYLAVRERRPAQGGAPPPPAAGAAAQEEQSELEHLHYCPRHSRLAIATQTGDKQGTELVGWRSPCGGTSKKRPRFMLNMERSFDLGIEMRDYQSDPRLYAPPVCSGGCARGTPYNPMHRRGLREPDVLEAQCSKREYVAQLPLVVTGRTGPPIQPPPARSTARYPSSHRGTRARDGAAGGGAEGGADALRPGADVQSAAERLARLREYVPRAVAPGKSAIHGWGAFCKVPHRRGDMVVEYIGELVHPSVSNVREAKFYNRMVGAGTYVFKLSEQECVDATKGGNIAHLLNHSCEPNCHSRIITVNGRNHVVIFAKRDLEPGEELTYDYRFGSTEQLPCNCGAPRCRGFVNIDDPDGAYGSFPRTVLRSELTRWEPEETRAGS</sequence>
<keyword evidence="2 17" id="KW-0489">Methyltransferase</keyword>
<dbReference type="SMART" id="SM00317">
    <property type="entry name" value="SET"/>
    <property type="match status" value="1"/>
</dbReference>
<dbReference type="SMART" id="SM00249">
    <property type="entry name" value="PHD"/>
    <property type="match status" value="2"/>
</dbReference>
<dbReference type="GO" id="GO:0008270">
    <property type="term" value="F:zinc ion binding"/>
    <property type="evidence" value="ECO:0007669"/>
    <property type="project" value="UniProtKB-KW"/>
</dbReference>
<feature type="domain" description="PHD-type" evidence="12">
    <location>
        <begin position="1108"/>
        <end position="1159"/>
    </location>
</feature>
<feature type="domain" description="PWWP" evidence="14">
    <location>
        <begin position="788"/>
        <end position="856"/>
    </location>
</feature>
<dbReference type="GO" id="GO:0032259">
    <property type="term" value="P:methylation"/>
    <property type="evidence" value="ECO:0007669"/>
    <property type="project" value="UniProtKB-KW"/>
</dbReference>
<dbReference type="InterPro" id="IPR000313">
    <property type="entry name" value="PWWP_dom"/>
</dbReference>
<dbReference type="InterPro" id="IPR050701">
    <property type="entry name" value="Histone_Mod_Regulator"/>
</dbReference>
<dbReference type="SMART" id="SM00293">
    <property type="entry name" value="PWWP"/>
    <property type="match status" value="1"/>
</dbReference>
<feature type="compositionally biased region" description="Basic and acidic residues" evidence="11">
    <location>
        <begin position="542"/>
        <end position="553"/>
    </location>
</feature>
<dbReference type="CDD" id="cd10518">
    <property type="entry name" value="SET_SETD1-like"/>
    <property type="match status" value="1"/>
</dbReference>
<protein>
    <submittedName>
        <fullName evidence="17">Trithorax-like histone-lysine n-methyltransferase</fullName>
    </submittedName>
</protein>
<dbReference type="InterPro" id="IPR046341">
    <property type="entry name" value="SET_dom_sf"/>
</dbReference>
<dbReference type="InterPro" id="IPR003889">
    <property type="entry name" value="FYrich_C"/>
</dbReference>
<dbReference type="PANTHER" id="PTHR13793:SF140">
    <property type="entry name" value="HISTONE-LYSINE N-METHYLTRANSFERASE ATX2"/>
    <property type="match status" value="1"/>
</dbReference>
<dbReference type="EMBL" id="GBEZ01017904">
    <property type="protein sequence ID" value="JAC68477.1"/>
    <property type="molecule type" value="Transcribed_RNA"/>
</dbReference>
<comment type="subcellular location">
    <subcellularLocation>
        <location evidence="1">Nucleus</location>
    </subcellularLocation>
</comment>
<dbReference type="Pfam" id="PF00855">
    <property type="entry name" value="PWWP"/>
    <property type="match status" value="1"/>
</dbReference>
<dbReference type="SUPFAM" id="SSF63748">
    <property type="entry name" value="Tudor/PWWP/MBT"/>
    <property type="match status" value="1"/>
</dbReference>
<dbReference type="InterPro" id="IPR003888">
    <property type="entry name" value="FYrich_N"/>
</dbReference>
<dbReference type="Gene3D" id="3.30.160.360">
    <property type="match status" value="1"/>
</dbReference>
<dbReference type="InterPro" id="IPR019787">
    <property type="entry name" value="Znf_PHD-finger"/>
</dbReference>
<evidence type="ECO:0000256" key="2">
    <source>
        <dbReference type="ARBA" id="ARBA00022603"/>
    </source>
</evidence>
<evidence type="ECO:0000259" key="12">
    <source>
        <dbReference type="PROSITE" id="PS50016"/>
    </source>
</evidence>
<feature type="region of interest" description="Disordered" evidence="11">
    <location>
        <begin position="185"/>
        <end position="306"/>
    </location>
</feature>
<feature type="region of interest" description="Disordered" evidence="11">
    <location>
        <begin position="338"/>
        <end position="398"/>
    </location>
</feature>
<keyword evidence="7" id="KW-0862">Zinc</keyword>
<dbReference type="Gene3D" id="2.30.30.140">
    <property type="match status" value="2"/>
</dbReference>
<dbReference type="InterPro" id="IPR003616">
    <property type="entry name" value="Post-SET_dom"/>
</dbReference>
<feature type="compositionally biased region" description="Basic and acidic residues" evidence="11">
    <location>
        <begin position="240"/>
        <end position="251"/>
    </location>
</feature>
<evidence type="ECO:0000256" key="6">
    <source>
        <dbReference type="ARBA" id="ARBA00022771"/>
    </source>
</evidence>
<dbReference type="InterPro" id="IPR014002">
    <property type="entry name" value="Agenet_dom_plant"/>
</dbReference>
<dbReference type="PROSITE" id="PS01359">
    <property type="entry name" value="ZF_PHD_1"/>
    <property type="match status" value="1"/>
</dbReference>
<dbReference type="GO" id="GO:0006357">
    <property type="term" value="P:regulation of transcription by RNA polymerase II"/>
    <property type="evidence" value="ECO:0007669"/>
    <property type="project" value="TreeGrafter"/>
</dbReference>
<feature type="region of interest" description="Disordered" evidence="11">
    <location>
        <begin position="885"/>
        <end position="931"/>
    </location>
</feature>
<dbReference type="PROSITE" id="PS50280">
    <property type="entry name" value="SET"/>
    <property type="match status" value="1"/>
</dbReference>
<feature type="compositionally biased region" description="Basic and acidic residues" evidence="11">
    <location>
        <begin position="269"/>
        <end position="285"/>
    </location>
</feature>
<dbReference type="GO" id="GO:0005634">
    <property type="term" value="C:nucleus"/>
    <property type="evidence" value="ECO:0007669"/>
    <property type="project" value="UniProtKB-SubCell"/>
</dbReference>
<evidence type="ECO:0000256" key="10">
    <source>
        <dbReference type="PROSITE-ProRule" id="PRU00146"/>
    </source>
</evidence>
<organism evidence="17">
    <name type="scientific">Tetraselmis sp. GSL018</name>
    <dbReference type="NCBI Taxonomy" id="582737"/>
    <lineage>
        <taxon>Eukaryota</taxon>
        <taxon>Viridiplantae</taxon>
        <taxon>Chlorophyta</taxon>
        <taxon>core chlorophytes</taxon>
        <taxon>Chlorodendrophyceae</taxon>
        <taxon>Chlorodendrales</taxon>
        <taxon>Chlorodendraceae</taxon>
        <taxon>Tetraselmis</taxon>
    </lineage>
</organism>
<keyword evidence="5" id="KW-0479">Metal-binding</keyword>
<dbReference type="Gene3D" id="2.170.270.10">
    <property type="entry name" value="SET domain"/>
    <property type="match status" value="1"/>
</dbReference>
<dbReference type="InterPro" id="IPR034732">
    <property type="entry name" value="EPHD"/>
</dbReference>
<dbReference type="InterPro" id="IPR013083">
    <property type="entry name" value="Znf_RING/FYVE/PHD"/>
</dbReference>
<dbReference type="PROSITE" id="PS51543">
    <property type="entry name" value="FYRC"/>
    <property type="match status" value="1"/>
</dbReference>
<keyword evidence="3 17" id="KW-0808">Transferase</keyword>
<feature type="region of interest" description="Disordered" evidence="11">
    <location>
        <begin position="542"/>
        <end position="576"/>
    </location>
</feature>
<evidence type="ECO:0000256" key="8">
    <source>
        <dbReference type="ARBA" id="ARBA00022853"/>
    </source>
</evidence>
<name>A0A061R6D4_9CHLO</name>
<evidence type="ECO:0000256" key="7">
    <source>
        <dbReference type="ARBA" id="ARBA00022833"/>
    </source>
</evidence>
<dbReference type="PANTHER" id="PTHR13793">
    <property type="entry name" value="PHD FINGER PROTEINS"/>
    <property type="match status" value="1"/>
</dbReference>
<dbReference type="PROSITE" id="PS51542">
    <property type="entry name" value="FYRN"/>
    <property type="match status" value="1"/>
</dbReference>
<accession>A0A061R6D4</accession>
<keyword evidence="9" id="KW-0539">Nucleus</keyword>
<dbReference type="Pfam" id="PF13831">
    <property type="entry name" value="PHD_2"/>
    <property type="match status" value="1"/>
</dbReference>
<dbReference type="Pfam" id="PF05965">
    <property type="entry name" value="FYRC"/>
    <property type="match status" value="1"/>
</dbReference>
<evidence type="ECO:0000256" key="9">
    <source>
        <dbReference type="ARBA" id="ARBA00023242"/>
    </source>
</evidence>
<dbReference type="GO" id="GO:0008168">
    <property type="term" value="F:methyltransferase activity"/>
    <property type="evidence" value="ECO:0007669"/>
    <property type="project" value="UniProtKB-KW"/>
</dbReference>
<dbReference type="InterPro" id="IPR019786">
    <property type="entry name" value="Zinc_finger_PHD-type_CS"/>
</dbReference>
<evidence type="ECO:0000256" key="11">
    <source>
        <dbReference type="SAM" id="MobiDB-lite"/>
    </source>
</evidence>
<feature type="domain" description="SET" evidence="13">
    <location>
        <begin position="1454"/>
        <end position="1583"/>
    </location>
</feature>
<dbReference type="Pfam" id="PF13832">
    <property type="entry name" value="zf-HC5HC2H_2"/>
    <property type="match status" value="1"/>
</dbReference>
<evidence type="ECO:0000256" key="1">
    <source>
        <dbReference type="ARBA" id="ARBA00004123"/>
    </source>
</evidence>
<evidence type="ECO:0000256" key="3">
    <source>
        <dbReference type="ARBA" id="ARBA00022679"/>
    </source>
</evidence>
<proteinExistence type="predicted"/>
<dbReference type="PROSITE" id="PS50812">
    <property type="entry name" value="PWWP"/>
    <property type="match status" value="1"/>
</dbReference>
<dbReference type="Pfam" id="PF05964">
    <property type="entry name" value="FYRN"/>
    <property type="match status" value="1"/>
</dbReference>
<dbReference type="SUPFAM" id="SSF57903">
    <property type="entry name" value="FYVE/PHD zinc finger"/>
    <property type="match status" value="1"/>
</dbReference>
<dbReference type="Pfam" id="PF00856">
    <property type="entry name" value="SET"/>
    <property type="match status" value="1"/>
</dbReference>
<feature type="domain" description="PHD-type" evidence="16">
    <location>
        <begin position="1164"/>
        <end position="1296"/>
    </location>
</feature>
<dbReference type="SMART" id="SM00743">
    <property type="entry name" value="Agenet"/>
    <property type="match status" value="2"/>
</dbReference>
<feature type="region of interest" description="Disordered" evidence="11">
    <location>
        <begin position="1401"/>
        <end position="1447"/>
    </location>
</feature>
<dbReference type="GO" id="GO:0140993">
    <property type="term" value="F:histone modifying activity"/>
    <property type="evidence" value="ECO:0007669"/>
    <property type="project" value="UniProtKB-ARBA"/>
</dbReference>
<feature type="region of interest" description="Disordered" evidence="11">
    <location>
        <begin position="1"/>
        <end position="52"/>
    </location>
</feature>
<feature type="domain" description="Post-SET" evidence="15">
    <location>
        <begin position="1588"/>
        <end position="1604"/>
    </location>
</feature>
<evidence type="ECO:0000259" key="14">
    <source>
        <dbReference type="PROSITE" id="PS50812"/>
    </source>
</evidence>
<evidence type="ECO:0000256" key="5">
    <source>
        <dbReference type="ARBA" id="ARBA00022723"/>
    </source>
</evidence>
<reference evidence="17" key="1">
    <citation type="submission" date="2014-05" db="EMBL/GenBank/DDBJ databases">
        <title>The transcriptome of the halophilic microalga Tetraselmis sp. GSL018 isolated from the Great Salt Lake, Utah.</title>
        <authorList>
            <person name="Jinkerson R.E."/>
            <person name="D'Adamo S."/>
            <person name="Posewitz M.C."/>
        </authorList>
    </citation>
    <scope>NUCLEOTIDE SEQUENCE</scope>
    <source>
        <strain evidence="17">GSL018</strain>
    </source>
</reference>
<keyword evidence="4" id="KW-0949">S-adenosyl-L-methionine</keyword>
<dbReference type="Gene3D" id="3.30.40.10">
    <property type="entry name" value="Zinc/RING finger domain, C3HC4 (zinc finger)"/>
    <property type="match status" value="2"/>
</dbReference>
<evidence type="ECO:0000259" key="16">
    <source>
        <dbReference type="PROSITE" id="PS51805"/>
    </source>
</evidence>
<evidence type="ECO:0000256" key="4">
    <source>
        <dbReference type="ARBA" id="ARBA00022691"/>
    </source>
</evidence>
<keyword evidence="8" id="KW-0156">Chromatin regulator</keyword>
<dbReference type="CDD" id="cd20404">
    <property type="entry name" value="Tudor_Agenet_AtEML-like"/>
    <property type="match status" value="3"/>
</dbReference>
<evidence type="ECO:0000259" key="15">
    <source>
        <dbReference type="PROSITE" id="PS50868"/>
    </source>
</evidence>
<dbReference type="PROSITE" id="PS50016">
    <property type="entry name" value="ZF_PHD_2"/>
    <property type="match status" value="1"/>
</dbReference>
<dbReference type="InterPro" id="IPR011011">
    <property type="entry name" value="Znf_FYVE_PHD"/>
</dbReference>
<dbReference type="PROSITE" id="PS51805">
    <property type="entry name" value="EPHD"/>
    <property type="match status" value="1"/>
</dbReference>
<dbReference type="InterPro" id="IPR001965">
    <property type="entry name" value="Znf_PHD"/>
</dbReference>
<gene>
    <name evidence="17" type="ORF">TSPGSL018_8621</name>
</gene>
<dbReference type="InterPro" id="IPR001214">
    <property type="entry name" value="SET_dom"/>
</dbReference>
<evidence type="ECO:0000259" key="13">
    <source>
        <dbReference type="PROSITE" id="PS50280"/>
    </source>
</evidence>
<dbReference type="SUPFAM" id="SSF82199">
    <property type="entry name" value="SET domain"/>
    <property type="match status" value="1"/>
</dbReference>
<feature type="compositionally biased region" description="Acidic residues" evidence="11">
    <location>
        <begin position="894"/>
        <end position="910"/>
    </location>
</feature>
<keyword evidence="6 10" id="KW-0863">Zinc-finger</keyword>
<dbReference type="SMART" id="SM00508">
    <property type="entry name" value="PostSET"/>
    <property type="match status" value="1"/>
</dbReference>
<dbReference type="PROSITE" id="PS50868">
    <property type="entry name" value="POST_SET"/>
    <property type="match status" value="1"/>
</dbReference>